<reference evidence="1" key="1">
    <citation type="submission" date="2023-08" db="EMBL/GenBank/DDBJ databases">
        <authorList>
            <person name="Alioto T."/>
            <person name="Alioto T."/>
            <person name="Gomez Garrido J."/>
        </authorList>
    </citation>
    <scope>NUCLEOTIDE SEQUENCE</scope>
</reference>
<name>A0AA36EZ00_OCTVU</name>
<accession>A0AA36EZ00</accession>
<sequence length="68" mass="7811">MDMDLILKCSKSKQRSVYGSGNAHKNKENNPLTPVANVHKYKWNYVLKGNNSKLVYKESFPILDVLDQ</sequence>
<protein>
    <submittedName>
        <fullName evidence="1">Uncharacterized protein</fullName>
    </submittedName>
</protein>
<keyword evidence="2" id="KW-1185">Reference proteome</keyword>
<organism evidence="1 2">
    <name type="scientific">Octopus vulgaris</name>
    <name type="common">Common octopus</name>
    <dbReference type="NCBI Taxonomy" id="6645"/>
    <lineage>
        <taxon>Eukaryota</taxon>
        <taxon>Metazoa</taxon>
        <taxon>Spiralia</taxon>
        <taxon>Lophotrochozoa</taxon>
        <taxon>Mollusca</taxon>
        <taxon>Cephalopoda</taxon>
        <taxon>Coleoidea</taxon>
        <taxon>Octopodiformes</taxon>
        <taxon>Octopoda</taxon>
        <taxon>Incirrata</taxon>
        <taxon>Octopodidae</taxon>
        <taxon>Octopus</taxon>
    </lineage>
</organism>
<dbReference type="Proteomes" id="UP001162480">
    <property type="component" value="Chromosome 3"/>
</dbReference>
<evidence type="ECO:0000313" key="2">
    <source>
        <dbReference type="Proteomes" id="UP001162480"/>
    </source>
</evidence>
<proteinExistence type="predicted"/>
<evidence type="ECO:0000313" key="1">
    <source>
        <dbReference type="EMBL" id="CAI9719496.1"/>
    </source>
</evidence>
<gene>
    <name evidence="1" type="ORF">OCTVUL_1B021934</name>
</gene>
<dbReference type="AlphaFoldDB" id="A0AA36EZ00"/>
<dbReference type="EMBL" id="OX597816">
    <property type="protein sequence ID" value="CAI9719496.1"/>
    <property type="molecule type" value="Genomic_DNA"/>
</dbReference>